<dbReference type="Proteomes" id="UP001610861">
    <property type="component" value="Unassembled WGS sequence"/>
</dbReference>
<organism evidence="2 3">
    <name type="scientific">Microbacterium alkaliflavum</name>
    <dbReference type="NCBI Taxonomy" id="3248839"/>
    <lineage>
        <taxon>Bacteria</taxon>
        <taxon>Bacillati</taxon>
        <taxon>Actinomycetota</taxon>
        <taxon>Actinomycetes</taxon>
        <taxon>Micrococcales</taxon>
        <taxon>Microbacteriaceae</taxon>
        <taxon>Microbacterium</taxon>
    </lineage>
</organism>
<sequence length="160" mass="16820">MSPSPVSSTPILRTTLIWSGIVTGVLAVLAGVVGYLVAGTTGLWSGLAGVVIAAVFLAITGASILIANRWYGDDLYVPVFFGIVLGGWILKFVIFIVALLLLRGQPWIDPTVFFLSVVVSVLASLVVDVVVVTRMRVPHVSDVELPTDPDAGDASDKTIS</sequence>
<reference evidence="2 3" key="1">
    <citation type="submission" date="2024-09" db="EMBL/GenBank/DDBJ databases">
        <authorList>
            <person name="Pan X."/>
        </authorList>
    </citation>
    <scope>NUCLEOTIDE SEQUENCE [LARGE SCALE GENOMIC DNA]</scope>
    <source>
        <strain evidence="2 3">B2969</strain>
    </source>
</reference>
<protein>
    <recommendedName>
        <fullName evidence="4">3-oxoacyl-ACP reductase</fullName>
    </recommendedName>
</protein>
<keyword evidence="1" id="KW-0472">Membrane</keyword>
<keyword evidence="3" id="KW-1185">Reference proteome</keyword>
<evidence type="ECO:0008006" key="4">
    <source>
        <dbReference type="Google" id="ProtNLM"/>
    </source>
</evidence>
<evidence type="ECO:0000313" key="2">
    <source>
        <dbReference type="EMBL" id="MFH8250878.1"/>
    </source>
</evidence>
<evidence type="ECO:0000256" key="1">
    <source>
        <dbReference type="SAM" id="Phobius"/>
    </source>
</evidence>
<keyword evidence="1" id="KW-0812">Transmembrane</keyword>
<evidence type="ECO:0000313" key="3">
    <source>
        <dbReference type="Proteomes" id="UP001610861"/>
    </source>
</evidence>
<proteinExistence type="predicted"/>
<dbReference type="EMBL" id="JBIQWL010000003">
    <property type="protein sequence ID" value="MFH8250878.1"/>
    <property type="molecule type" value="Genomic_DNA"/>
</dbReference>
<feature type="transmembrane region" description="Helical" evidence="1">
    <location>
        <begin position="43"/>
        <end position="67"/>
    </location>
</feature>
<feature type="transmembrane region" description="Helical" evidence="1">
    <location>
        <begin position="79"/>
        <end position="101"/>
    </location>
</feature>
<name>A0ABW7Q929_9MICO</name>
<dbReference type="RefSeq" id="WP_396640825.1">
    <property type="nucleotide sequence ID" value="NZ_JBIQWL010000003.1"/>
</dbReference>
<gene>
    <name evidence="2" type="ORF">ACH3VR_10975</name>
</gene>
<feature type="transmembrane region" description="Helical" evidence="1">
    <location>
        <begin position="113"/>
        <end position="132"/>
    </location>
</feature>
<feature type="transmembrane region" description="Helical" evidence="1">
    <location>
        <begin position="16"/>
        <end position="37"/>
    </location>
</feature>
<keyword evidence="1" id="KW-1133">Transmembrane helix</keyword>
<accession>A0ABW7Q929</accession>
<comment type="caution">
    <text evidence="2">The sequence shown here is derived from an EMBL/GenBank/DDBJ whole genome shotgun (WGS) entry which is preliminary data.</text>
</comment>